<evidence type="ECO:0008006" key="4">
    <source>
        <dbReference type="Google" id="ProtNLM"/>
    </source>
</evidence>
<comment type="caution">
    <text evidence="2">The sequence shown here is derived from an EMBL/GenBank/DDBJ whole genome shotgun (WGS) entry which is preliminary data.</text>
</comment>
<dbReference type="EMBL" id="CAJMXA010001500">
    <property type="protein sequence ID" value="CAE6461880.1"/>
    <property type="molecule type" value="Genomic_DNA"/>
</dbReference>
<evidence type="ECO:0000313" key="2">
    <source>
        <dbReference type="EMBL" id="CAE6461880.1"/>
    </source>
</evidence>
<evidence type="ECO:0000313" key="3">
    <source>
        <dbReference type="Proteomes" id="UP000663853"/>
    </source>
</evidence>
<feature type="compositionally biased region" description="Basic and acidic residues" evidence="1">
    <location>
        <begin position="199"/>
        <end position="208"/>
    </location>
</feature>
<protein>
    <recommendedName>
        <fullName evidence="4">F-box domain-containing protein</fullName>
    </recommendedName>
</protein>
<feature type="region of interest" description="Disordered" evidence="1">
    <location>
        <begin position="199"/>
        <end position="226"/>
    </location>
</feature>
<reference evidence="2" key="1">
    <citation type="submission" date="2021-01" db="EMBL/GenBank/DDBJ databases">
        <authorList>
            <person name="Kaushik A."/>
        </authorList>
    </citation>
    <scope>NUCLEOTIDE SEQUENCE</scope>
    <source>
        <strain evidence="2">AG6-10EEA</strain>
    </source>
</reference>
<proteinExistence type="predicted"/>
<gene>
    <name evidence="2" type="ORF">RDB_LOCUS63033</name>
</gene>
<accession>A0A8H3GMH4</accession>
<name>A0A8H3GMH4_9AGAM</name>
<organism evidence="2 3">
    <name type="scientific">Rhizoctonia solani</name>
    <dbReference type="NCBI Taxonomy" id="456999"/>
    <lineage>
        <taxon>Eukaryota</taxon>
        <taxon>Fungi</taxon>
        <taxon>Dikarya</taxon>
        <taxon>Basidiomycota</taxon>
        <taxon>Agaricomycotina</taxon>
        <taxon>Agaricomycetes</taxon>
        <taxon>Cantharellales</taxon>
        <taxon>Ceratobasidiaceae</taxon>
        <taxon>Rhizoctonia</taxon>
    </lineage>
</organism>
<evidence type="ECO:0000256" key="1">
    <source>
        <dbReference type="SAM" id="MobiDB-lite"/>
    </source>
</evidence>
<dbReference type="AlphaFoldDB" id="A0A8H3GMH4"/>
<sequence>MLSNANQICPGPGLEQPMYQEIFRYLNPLGLLFLSRTNKPLRLLLMSKNAASFWSSAIERDPDLPPHPKGLSDPQYVALLLTDECSACGGSTHYSVDFFLLTRLCAICRKKKTINLEHVKYFWLVYSSPQLAPPDGGKWKSSGWCLQAEVGFVNRKMKEFQRMGGSPNPDCSLWIRERREAIVVRRRMAQEMSNWIARRRQERERASDRQGSIHQGSIELPHPGPN</sequence>
<dbReference type="Proteomes" id="UP000663853">
    <property type="component" value="Unassembled WGS sequence"/>
</dbReference>